<organism evidence="2 3">
    <name type="scientific">Penstemon smallii</name>
    <dbReference type="NCBI Taxonomy" id="265156"/>
    <lineage>
        <taxon>Eukaryota</taxon>
        <taxon>Viridiplantae</taxon>
        <taxon>Streptophyta</taxon>
        <taxon>Embryophyta</taxon>
        <taxon>Tracheophyta</taxon>
        <taxon>Spermatophyta</taxon>
        <taxon>Magnoliopsida</taxon>
        <taxon>eudicotyledons</taxon>
        <taxon>Gunneridae</taxon>
        <taxon>Pentapetalae</taxon>
        <taxon>asterids</taxon>
        <taxon>lamiids</taxon>
        <taxon>Lamiales</taxon>
        <taxon>Plantaginaceae</taxon>
        <taxon>Cheloneae</taxon>
        <taxon>Penstemon</taxon>
    </lineage>
</organism>
<evidence type="ECO:0000313" key="3">
    <source>
        <dbReference type="Proteomes" id="UP001634393"/>
    </source>
</evidence>
<name>A0ABD3TRU3_9LAMI</name>
<proteinExistence type="predicted"/>
<evidence type="ECO:0000313" key="2">
    <source>
        <dbReference type="EMBL" id="KAL3838948.1"/>
    </source>
</evidence>
<gene>
    <name evidence="2" type="ORF">ACJIZ3_023539</name>
</gene>
<evidence type="ECO:0000256" key="1">
    <source>
        <dbReference type="SAM" id="MobiDB-lite"/>
    </source>
</evidence>
<dbReference type="Proteomes" id="UP001634393">
    <property type="component" value="Unassembled WGS sequence"/>
</dbReference>
<keyword evidence="3" id="KW-1185">Reference proteome</keyword>
<dbReference type="AlphaFoldDB" id="A0ABD3TRU3"/>
<feature type="region of interest" description="Disordered" evidence="1">
    <location>
        <begin position="41"/>
        <end position="64"/>
    </location>
</feature>
<comment type="caution">
    <text evidence="2">The sequence shown here is derived from an EMBL/GenBank/DDBJ whole genome shotgun (WGS) entry which is preliminary data.</text>
</comment>
<dbReference type="EMBL" id="JBJXBP010000003">
    <property type="protein sequence ID" value="KAL3838948.1"/>
    <property type="molecule type" value="Genomic_DNA"/>
</dbReference>
<accession>A0ABD3TRU3</accession>
<protein>
    <submittedName>
        <fullName evidence="2">Uncharacterized protein</fullName>
    </submittedName>
</protein>
<sequence length="64" mass="7285">MPSLRTVTPIKREEEGAAAAEARVEEIFFCEYGMTNKLNPFYHDRPNRPRTGGWSGPIYPSKIT</sequence>
<reference evidence="2 3" key="1">
    <citation type="submission" date="2024-12" db="EMBL/GenBank/DDBJ databases">
        <title>The unique morphological basis and parallel evolutionary history of personate flowers in Penstemon.</title>
        <authorList>
            <person name="Depatie T.H."/>
            <person name="Wessinger C.A."/>
        </authorList>
    </citation>
    <scope>NUCLEOTIDE SEQUENCE [LARGE SCALE GENOMIC DNA]</scope>
    <source>
        <strain evidence="2">WTNN_2</strain>
        <tissue evidence="2">Leaf</tissue>
    </source>
</reference>